<reference evidence="1" key="1">
    <citation type="submission" date="2014-11" db="EMBL/GenBank/DDBJ databases">
        <authorList>
            <person name="Amaro Gonzalez C."/>
        </authorList>
    </citation>
    <scope>NUCLEOTIDE SEQUENCE</scope>
</reference>
<reference evidence="1" key="2">
    <citation type="journal article" date="2015" name="Fish Shellfish Immunol.">
        <title>Early steps in the European eel (Anguilla anguilla)-Vibrio vulnificus interaction in the gills: Role of the RtxA13 toxin.</title>
        <authorList>
            <person name="Callol A."/>
            <person name="Pajuelo D."/>
            <person name="Ebbesson L."/>
            <person name="Teles M."/>
            <person name="MacKenzie S."/>
            <person name="Amaro C."/>
        </authorList>
    </citation>
    <scope>NUCLEOTIDE SEQUENCE</scope>
</reference>
<evidence type="ECO:0000313" key="1">
    <source>
        <dbReference type="EMBL" id="JAH87007.1"/>
    </source>
</evidence>
<dbReference type="AlphaFoldDB" id="A0A0E9W9I4"/>
<sequence length="20" mass="2291">MIILHLAHFKIFQPVISGII</sequence>
<proteinExistence type="predicted"/>
<dbReference type="EMBL" id="GBXM01021570">
    <property type="protein sequence ID" value="JAH87007.1"/>
    <property type="molecule type" value="Transcribed_RNA"/>
</dbReference>
<organism evidence="1">
    <name type="scientific">Anguilla anguilla</name>
    <name type="common">European freshwater eel</name>
    <name type="synonym">Muraena anguilla</name>
    <dbReference type="NCBI Taxonomy" id="7936"/>
    <lineage>
        <taxon>Eukaryota</taxon>
        <taxon>Metazoa</taxon>
        <taxon>Chordata</taxon>
        <taxon>Craniata</taxon>
        <taxon>Vertebrata</taxon>
        <taxon>Euteleostomi</taxon>
        <taxon>Actinopterygii</taxon>
        <taxon>Neopterygii</taxon>
        <taxon>Teleostei</taxon>
        <taxon>Anguilliformes</taxon>
        <taxon>Anguillidae</taxon>
        <taxon>Anguilla</taxon>
    </lineage>
</organism>
<protein>
    <submittedName>
        <fullName evidence="1">Uncharacterized protein</fullName>
    </submittedName>
</protein>
<accession>A0A0E9W9I4</accession>
<name>A0A0E9W9I4_ANGAN</name>